<evidence type="ECO:0000256" key="4">
    <source>
        <dbReference type="ARBA" id="ARBA00022982"/>
    </source>
</evidence>
<dbReference type="InterPro" id="IPR011041">
    <property type="entry name" value="Quinoprot_gluc/sorb_DH_b-prop"/>
</dbReference>
<keyword evidence="5 6" id="KW-0408">Iron</keyword>
<feature type="domain" description="Cytochrome c" evidence="8">
    <location>
        <begin position="456"/>
        <end position="562"/>
    </location>
</feature>
<dbReference type="Gene3D" id="2.120.10.30">
    <property type="entry name" value="TolB, C-terminal domain"/>
    <property type="match status" value="1"/>
</dbReference>
<evidence type="ECO:0000313" key="9">
    <source>
        <dbReference type="EMBL" id="AJE47800.1"/>
    </source>
</evidence>
<evidence type="ECO:0000256" key="3">
    <source>
        <dbReference type="ARBA" id="ARBA00022723"/>
    </source>
</evidence>
<dbReference type="InterPro" id="IPR036909">
    <property type="entry name" value="Cyt_c-like_dom_sf"/>
</dbReference>
<dbReference type="GO" id="GO:0009055">
    <property type="term" value="F:electron transfer activity"/>
    <property type="evidence" value="ECO:0007669"/>
    <property type="project" value="InterPro"/>
</dbReference>
<dbReference type="PROSITE" id="PS51007">
    <property type="entry name" value="CYTC"/>
    <property type="match status" value="1"/>
</dbReference>
<evidence type="ECO:0000256" key="1">
    <source>
        <dbReference type="ARBA" id="ARBA00022448"/>
    </source>
</evidence>
<evidence type="ECO:0000256" key="6">
    <source>
        <dbReference type="PROSITE-ProRule" id="PRU00433"/>
    </source>
</evidence>
<reference evidence="9 10" key="1">
    <citation type="journal article" date="2014" name="Int. J. Syst. Evol. Microbiol.">
        <title>Celeribacter indicus sp. nov., a polycyclic aromatic hydrocarbon-degrading bacterium from deep-sea sediment and reclassification of Huaishuia halophila as Celeribacter halophilus comb. nov.</title>
        <authorList>
            <person name="Lai Q."/>
            <person name="Cao J."/>
            <person name="Yuan J."/>
            <person name="Li F."/>
            <person name="Shao Z."/>
        </authorList>
    </citation>
    <scope>NUCLEOTIDE SEQUENCE [LARGE SCALE GENOMIC DNA]</scope>
    <source>
        <strain evidence="9">P73</strain>
    </source>
</reference>
<keyword evidence="3 6" id="KW-0479">Metal-binding</keyword>
<dbReference type="InterPro" id="IPR012938">
    <property type="entry name" value="Glc/Sorbosone_DH"/>
</dbReference>
<feature type="transmembrane region" description="Helical" evidence="7">
    <location>
        <begin position="6"/>
        <end position="26"/>
    </location>
</feature>
<dbReference type="Gene3D" id="1.10.760.10">
    <property type="entry name" value="Cytochrome c-like domain"/>
    <property type="match status" value="1"/>
</dbReference>
<evidence type="ECO:0000259" key="8">
    <source>
        <dbReference type="PROSITE" id="PS51007"/>
    </source>
</evidence>
<dbReference type="InterPro" id="IPR002327">
    <property type="entry name" value="Cyt_c_1A/1B"/>
</dbReference>
<dbReference type="SUPFAM" id="SSF46626">
    <property type="entry name" value="Cytochrome c"/>
    <property type="match status" value="1"/>
</dbReference>
<dbReference type="GO" id="GO:0046872">
    <property type="term" value="F:metal ion binding"/>
    <property type="evidence" value="ECO:0007669"/>
    <property type="project" value="UniProtKB-KW"/>
</dbReference>
<dbReference type="Pfam" id="PF07995">
    <property type="entry name" value="GSDH"/>
    <property type="match status" value="1"/>
</dbReference>
<dbReference type="AlphaFoldDB" id="A0A0B5E336"/>
<evidence type="ECO:0000313" key="10">
    <source>
        <dbReference type="Proteomes" id="UP000031521"/>
    </source>
</evidence>
<dbReference type="RefSeq" id="WP_052453332.1">
    <property type="nucleotide sequence ID" value="NZ_CP004393.1"/>
</dbReference>
<dbReference type="SUPFAM" id="SSF50952">
    <property type="entry name" value="Soluble quinoprotein glucose dehydrogenase"/>
    <property type="match status" value="1"/>
</dbReference>
<keyword evidence="7" id="KW-1133">Transmembrane helix</keyword>
<evidence type="ECO:0000256" key="7">
    <source>
        <dbReference type="SAM" id="Phobius"/>
    </source>
</evidence>
<gene>
    <name evidence="9" type="ORF">P73_3085</name>
</gene>
<keyword evidence="4" id="KW-0249">Electron transport</keyword>
<protein>
    <submittedName>
        <fullName evidence="9">Glucose sorbosone dehydrogenase</fullName>
    </submittedName>
</protein>
<dbReference type="GO" id="GO:0020037">
    <property type="term" value="F:heme binding"/>
    <property type="evidence" value="ECO:0007669"/>
    <property type="project" value="InterPro"/>
</dbReference>
<keyword evidence="2 6" id="KW-0349">Heme</keyword>
<sequence length="562" mass="60673">MRVGAYVLGGLAGAAALVGIGVWGGYELNNQMQDRWSFFATRYYKLQGVYNSMFNADAPPEVERLVTNRAVLSKRTMYLPASARDFAGGIAPFLDRSLLLTDRLGKTFHIDGETVTELSVAPPDAKRAELQQQLGEGLLGEIEVDFNWMRYNDVLFVPRDGGGGSLLMSFTDWRPEGLCFGSTLARLVVDSDRPEDWQAGPEDWEVVAQTEPCIKPFTSGKGIYGLEAGGRMAPLPDGRVVWTSGVYERDDRHEGLDFSTALAQTDEGDYGKVMLVDLDTGEKEIVAKGLRNPQGVTVDVAGEIWVTDHGMEGGDELNHVFEGANFGFPAVSYGVKYNRKPAGNGDRHANHDGYDEPAMSWVPSIAPSSVIAVNGFHYAWDGDFIVGGLSGALHRVHLRDGRGVYDEAIQFGQRIRDLATLDEGRTIVVYTDDRRIITLAADTGPDPMARFEALLREDAPSPEIFASAESTMNACLQCHSLLEGVDEGAGPTLHAVCGRGPGATPFDGYSGALDGVAGVWTQQTLAAFMSDPVALAPNTNMAWSGMEDAAAADLISGVLCKM</sequence>
<keyword evidence="10" id="KW-1185">Reference proteome</keyword>
<dbReference type="InterPro" id="IPR009056">
    <property type="entry name" value="Cyt_c-like_dom"/>
</dbReference>
<keyword evidence="7" id="KW-0812">Transmembrane</keyword>
<proteinExistence type="predicted"/>
<dbReference type="PANTHER" id="PTHR33546">
    <property type="entry name" value="LARGE, MULTIFUNCTIONAL SECRETED PROTEIN-RELATED"/>
    <property type="match status" value="1"/>
</dbReference>
<dbReference type="Proteomes" id="UP000031521">
    <property type="component" value="Chromosome"/>
</dbReference>
<evidence type="ECO:0000256" key="5">
    <source>
        <dbReference type="ARBA" id="ARBA00023004"/>
    </source>
</evidence>
<dbReference type="HOGENOM" id="CLU_484588_0_0_5"/>
<organism evidence="9 10">
    <name type="scientific">Celeribacter indicus</name>
    <dbReference type="NCBI Taxonomy" id="1208324"/>
    <lineage>
        <taxon>Bacteria</taxon>
        <taxon>Pseudomonadati</taxon>
        <taxon>Pseudomonadota</taxon>
        <taxon>Alphaproteobacteria</taxon>
        <taxon>Rhodobacterales</taxon>
        <taxon>Roseobacteraceae</taxon>
        <taxon>Celeribacter</taxon>
    </lineage>
</organism>
<name>A0A0B5E336_9RHOB</name>
<evidence type="ECO:0000256" key="2">
    <source>
        <dbReference type="ARBA" id="ARBA00022617"/>
    </source>
</evidence>
<dbReference type="KEGG" id="cid:P73_3085"/>
<dbReference type="EMBL" id="CP004393">
    <property type="protein sequence ID" value="AJE47800.1"/>
    <property type="molecule type" value="Genomic_DNA"/>
</dbReference>
<dbReference type="STRING" id="1208324.P73_3085"/>
<dbReference type="InterPro" id="IPR011042">
    <property type="entry name" value="6-blade_b-propeller_TolB-like"/>
</dbReference>
<keyword evidence="7" id="KW-0472">Membrane</keyword>
<dbReference type="PRINTS" id="PR00604">
    <property type="entry name" value="CYTCHRMECIAB"/>
</dbReference>
<accession>A0A0B5E336</accession>
<dbReference type="PANTHER" id="PTHR33546:SF1">
    <property type="entry name" value="LARGE, MULTIFUNCTIONAL SECRETED PROTEIN"/>
    <property type="match status" value="1"/>
</dbReference>
<keyword evidence="1" id="KW-0813">Transport</keyword>